<dbReference type="PANTHER" id="PTHR45138:SF9">
    <property type="entry name" value="DIGUANYLATE CYCLASE DGCM-RELATED"/>
    <property type="match status" value="1"/>
</dbReference>
<organism evidence="6 7">
    <name type="scientific">Pseudidiomarina maritima</name>
    <dbReference type="NCBI Taxonomy" id="519453"/>
    <lineage>
        <taxon>Bacteria</taxon>
        <taxon>Pseudomonadati</taxon>
        <taxon>Pseudomonadota</taxon>
        <taxon>Gammaproteobacteria</taxon>
        <taxon>Alteromonadales</taxon>
        <taxon>Idiomarinaceae</taxon>
        <taxon>Pseudidiomarina</taxon>
    </lineage>
</organism>
<dbReference type="InterPro" id="IPR011123">
    <property type="entry name" value="Y_Y_Y"/>
</dbReference>
<evidence type="ECO:0000259" key="5">
    <source>
        <dbReference type="PROSITE" id="PS50887"/>
    </source>
</evidence>
<dbReference type="SMART" id="SM00267">
    <property type="entry name" value="GGDEF"/>
    <property type="match status" value="1"/>
</dbReference>
<keyword evidence="4" id="KW-1133">Transmembrane helix</keyword>
<dbReference type="RefSeq" id="WP_092854354.1">
    <property type="nucleotide sequence ID" value="NZ_FOYU01000001.1"/>
</dbReference>
<evidence type="ECO:0000256" key="2">
    <source>
        <dbReference type="ARBA" id="ARBA00012528"/>
    </source>
</evidence>
<dbReference type="GO" id="GO:1902201">
    <property type="term" value="P:negative regulation of bacterial-type flagellum-dependent cell motility"/>
    <property type="evidence" value="ECO:0007669"/>
    <property type="project" value="TreeGrafter"/>
</dbReference>
<dbReference type="InterPro" id="IPR043128">
    <property type="entry name" value="Rev_trsase/Diguanyl_cyclase"/>
</dbReference>
<evidence type="ECO:0000256" key="1">
    <source>
        <dbReference type="ARBA" id="ARBA00001946"/>
    </source>
</evidence>
<protein>
    <recommendedName>
        <fullName evidence="2">diguanylate cyclase</fullName>
        <ecNumber evidence="2">2.7.7.65</ecNumber>
    </recommendedName>
</protein>
<dbReference type="SUPFAM" id="SSF63829">
    <property type="entry name" value="Calcium-dependent phosphotriesterase"/>
    <property type="match status" value="1"/>
</dbReference>
<dbReference type="Pfam" id="PF07494">
    <property type="entry name" value="Reg_prop"/>
    <property type="match status" value="2"/>
</dbReference>
<evidence type="ECO:0000256" key="3">
    <source>
        <dbReference type="ARBA" id="ARBA00034247"/>
    </source>
</evidence>
<proteinExistence type="predicted"/>
<evidence type="ECO:0000313" key="7">
    <source>
        <dbReference type="Proteomes" id="UP000199424"/>
    </source>
</evidence>
<dbReference type="SUPFAM" id="SSF55073">
    <property type="entry name" value="Nucleotide cyclase"/>
    <property type="match status" value="1"/>
</dbReference>
<dbReference type="Pfam" id="PF00990">
    <property type="entry name" value="GGDEF"/>
    <property type="match status" value="1"/>
</dbReference>
<dbReference type="PANTHER" id="PTHR45138">
    <property type="entry name" value="REGULATORY COMPONENTS OF SENSORY TRANSDUCTION SYSTEM"/>
    <property type="match status" value="1"/>
</dbReference>
<keyword evidence="4" id="KW-0812">Transmembrane</keyword>
<dbReference type="InterPro" id="IPR011110">
    <property type="entry name" value="Reg_prop"/>
</dbReference>
<dbReference type="EMBL" id="FOYU01000001">
    <property type="protein sequence ID" value="SFR37219.1"/>
    <property type="molecule type" value="Genomic_DNA"/>
</dbReference>
<dbReference type="Proteomes" id="UP000199424">
    <property type="component" value="Unassembled WGS sequence"/>
</dbReference>
<comment type="catalytic activity">
    <reaction evidence="3">
        <text>2 GTP = 3',3'-c-di-GMP + 2 diphosphate</text>
        <dbReference type="Rhea" id="RHEA:24898"/>
        <dbReference type="ChEBI" id="CHEBI:33019"/>
        <dbReference type="ChEBI" id="CHEBI:37565"/>
        <dbReference type="ChEBI" id="CHEBI:58805"/>
        <dbReference type="EC" id="2.7.7.65"/>
    </reaction>
</comment>
<name>A0A1I6G4U9_9GAMM</name>
<keyword evidence="7" id="KW-1185">Reference proteome</keyword>
<gene>
    <name evidence="6" type="ORF">SAMN04488070_0170</name>
</gene>
<accession>A0A1I6G4U9</accession>
<dbReference type="InterPro" id="IPR013783">
    <property type="entry name" value="Ig-like_fold"/>
</dbReference>
<evidence type="ECO:0000313" key="6">
    <source>
        <dbReference type="EMBL" id="SFR37219.1"/>
    </source>
</evidence>
<feature type="domain" description="GGDEF" evidence="5">
    <location>
        <begin position="849"/>
        <end position="978"/>
    </location>
</feature>
<dbReference type="InterPro" id="IPR011047">
    <property type="entry name" value="Quinoprotein_ADH-like_sf"/>
</dbReference>
<sequence>MHFWRLGILGLAAILSTTTLASFQSLPLSQSLEQSSIPLNQYALRSWNTRDGLPHNSINRITQSQEGYLWLATWEGPVRYNGRSFKIYDDTTVTKMRESGALSVEYDALQQKLIFSGPRGSVVTYDKQSWTPQVIGANFVFDTIVDHNNIRWAATAKGVYRLSDNGSAVHYTTADGLPTDFTFRLFATPTTGEHDARLYVGTRRGAAYFDEKTDSFISVDSISQAQVRAFTRLNNGTLIVANDDGLFYLAPEADDFEAWPYPMKDRVTALSEASDGCLLIGTFARGIGRLCHDSEDWLSIENGLPNSHVLDIFTEQNGTIWIGTHGGLVQLREALFRSFTPNHGLRGAYVRSVNTDSAGHIWVGTNDGISRQLSSESGAIAFEAVNGDPQLAALSVLSLAHGDTDVVYIGSYTEGLFQLTNGKVTARLNRKLGLASNEIRVVLPMSQTDLILVGTAKGLYLVRSSLGSLDVVRHYTVADGMAADFVSSVTIDGNGALWVSSTQSLSYFRPLSDGTWQPEPIELATFTGASNIFSGTFHNNRIWFATDHGMLSRSLNGNDWQWLSRRDGLPFDKTFTINFDADDNLWLGGARGILRIAKSDLEKWMIDNRVTINYQLFTEVDGMVSRQLTTGGPASIIDKHGRLWFASALGAVMVDPRVVAEYNSHAPAPIIESITTDNGELGTDKRIEAGNTRTEFRYVALGYHMPEALLYQVKLVGYDLHWINRGNQLETAYTALPPGDYEFMVRSRYPGGDWSEATRFTLHKSAFFYQQPWFWFTFSLTVIAFVSIALHLRIRTLQYTKRRLQRLVQKKTQELEAMALRDSLTGLANRRSFDQQLDHELHNSRRYGTPLSVALIDIDYFKQINDTYLHTGGDEVLKHVAKLLQSLVREVDGVARWGGEEFAIIFPQTRISDALQVLERIRVAIEKLRIAKFEQARITVSIGVTELSKEESSAELLKHADRALYLAKEQGRNCIVTD</sequence>
<dbReference type="GO" id="GO:0043709">
    <property type="term" value="P:cell adhesion involved in single-species biofilm formation"/>
    <property type="evidence" value="ECO:0007669"/>
    <property type="project" value="TreeGrafter"/>
</dbReference>
<evidence type="ECO:0000256" key="4">
    <source>
        <dbReference type="SAM" id="Phobius"/>
    </source>
</evidence>
<dbReference type="InterPro" id="IPR000160">
    <property type="entry name" value="GGDEF_dom"/>
</dbReference>
<dbReference type="Pfam" id="PF07495">
    <property type="entry name" value="Y_Y_Y"/>
    <property type="match status" value="1"/>
</dbReference>
<dbReference type="AlphaFoldDB" id="A0A1I6G4U9"/>
<dbReference type="NCBIfam" id="TIGR00254">
    <property type="entry name" value="GGDEF"/>
    <property type="match status" value="1"/>
</dbReference>
<dbReference type="Gene3D" id="2.60.40.10">
    <property type="entry name" value="Immunoglobulins"/>
    <property type="match status" value="1"/>
</dbReference>
<dbReference type="CDD" id="cd01949">
    <property type="entry name" value="GGDEF"/>
    <property type="match status" value="1"/>
</dbReference>
<dbReference type="Gene3D" id="3.30.70.270">
    <property type="match status" value="1"/>
</dbReference>
<dbReference type="InterPro" id="IPR029787">
    <property type="entry name" value="Nucleotide_cyclase"/>
</dbReference>
<dbReference type="EC" id="2.7.7.65" evidence="2"/>
<dbReference type="FunFam" id="3.30.70.270:FF:000001">
    <property type="entry name" value="Diguanylate cyclase domain protein"/>
    <property type="match status" value="1"/>
</dbReference>
<dbReference type="InterPro" id="IPR015943">
    <property type="entry name" value="WD40/YVTN_repeat-like_dom_sf"/>
</dbReference>
<comment type="cofactor">
    <cofactor evidence="1">
        <name>Mg(2+)</name>
        <dbReference type="ChEBI" id="CHEBI:18420"/>
    </cofactor>
</comment>
<dbReference type="Gene3D" id="2.130.10.10">
    <property type="entry name" value="YVTN repeat-like/Quinoprotein amine dehydrogenase"/>
    <property type="match status" value="3"/>
</dbReference>
<reference evidence="7" key="1">
    <citation type="submission" date="2016-10" db="EMBL/GenBank/DDBJ databases">
        <authorList>
            <person name="Varghese N."/>
            <person name="Submissions S."/>
        </authorList>
    </citation>
    <scope>NUCLEOTIDE SEQUENCE [LARGE SCALE GENOMIC DNA]</scope>
    <source>
        <strain evidence="7">CGMCC 1.7285</strain>
    </source>
</reference>
<feature type="transmembrane region" description="Helical" evidence="4">
    <location>
        <begin position="773"/>
        <end position="794"/>
    </location>
</feature>
<dbReference type="InterPro" id="IPR050469">
    <property type="entry name" value="Diguanylate_Cyclase"/>
</dbReference>
<dbReference type="GO" id="GO:0052621">
    <property type="term" value="F:diguanylate cyclase activity"/>
    <property type="evidence" value="ECO:0007669"/>
    <property type="project" value="UniProtKB-EC"/>
</dbReference>
<keyword evidence="4" id="KW-0472">Membrane</keyword>
<dbReference type="GO" id="GO:0005886">
    <property type="term" value="C:plasma membrane"/>
    <property type="evidence" value="ECO:0007669"/>
    <property type="project" value="TreeGrafter"/>
</dbReference>
<dbReference type="SUPFAM" id="SSF50998">
    <property type="entry name" value="Quinoprotein alcohol dehydrogenase-like"/>
    <property type="match status" value="1"/>
</dbReference>
<dbReference type="PROSITE" id="PS50887">
    <property type="entry name" value="GGDEF"/>
    <property type="match status" value="1"/>
</dbReference>